<dbReference type="AlphaFoldDB" id="A0A317W6U5"/>
<dbReference type="RefSeq" id="XP_025391405.1">
    <property type="nucleotide sequence ID" value="XM_025526361.1"/>
</dbReference>
<sequence>MPKKGGKKNKGKKSGGAAAAAKKAVDAPNNVVPANEVEETVPKSDSELEAVATEAGVTDTTAPEAVVPETVTKDESEVEAVAAETAPAVTAAPVATVTDTAAPVPAPAPPVKFTEEASNAVNTAFPKINDGIVEDAAQQTKTAQAETVEEGTSK</sequence>
<dbReference type="OrthoDB" id="4509259at2759"/>
<evidence type="ECO:0000256" key="1">
    <source>
        <dbReference type="SAM" id="MobiDB-lite"/>
    </source>
</evidence>
<feature type="region of interest" description="Disordered" evidence="1">
    <location>
        <begin position="1"/>
        <end position="47"/>
    </location>
</feature>
<accession>A0A317W6U5</accession>
<name>A0A317W6U5_ASPEC</name>
<gene>
    <name evidence="2" type="ORF">BO83DRAFT_167377</name>
</gene>
<protein>
    <submittedName>
        <fullName evidence="2">Uncharacterized protein</fullName>
    </submittedName>
</protein>
<dbReference type="GeneID" id="37048323"/>
<evidence type="ECO:0000313" key="3">
    <source>
        <dbReference type="Proteomes" id="UP000246171"/>
    </source>
</evidence>
<comment type="caution">
    <text evidence="2">The sequence shown here is derived from an EMBL/GenBank/DDBJ whole genome shotgun (WGS) entry which is preliminary data.</text>
</comment>
<dbReference type="VEuPathDB" id="FungiDB:BO83DRAFT_167377"/>
<feature type="compositionally biased region" description="Basic residues" evidence="1">
    <location>
        <begin position="1"/>
        <end position="13"/>
    </location>
</feature>
<dbReference type="Proteomes" id="UP000246171">
    <property type="component" value="Unassembled WGS sequence"/>
</dbReference>
<proteinExistence type="predicted"/>
<evidence type="ECO:0000313" key="2">
    <source>
        <dbReference type="EMBL" id="PWY80982.1"/>
    </source>
</evidence>
<dbReference type="EMBL" id="MSFU01000004">
    <property type="protein sequence ID" value="PWY80982.1"/>
    <property type="molecule type" value="Genomic_DNA"/>
</dbReference>
<keyword evidence="3" id="KW-1185">Reference proteome</keyword>
<reference evidence="2" key="1">
    <citation type="submission" date="2016-12" db="EMBL/GenBank/DDBJ databases">
        <title>The genomes of Aspergillus section Nigri reveals drivers in fungal speciation.</title>
        <authorList>
            <consortium name="DOE Joint Genome Institute"/>
            <person name="Vesth T.C."/>
            <person name="Nybo J."/>
            <person name="Theobald S."/>
            <person name="Brandl J."/>
            <person name="Frisvad J.C."/>
            <person name="Nielsen K.F."/>
            <person name="Lyhne E.K."/>
            <person name="Kogle M.E."/>
            <person name="Kuo A."/>
            <person name="Riley R."/>
            <person name="Clum A."/>
            <person name="Nolan M."/>
            <person name="Lipzen A."/>
            <person name="Salamov A."/>
            <person name="Henrissat B."/>
            <person name="Wiebenga A."/>
            <person name="De vries R.P."/>
            <person name="Grigoriev I.V."/>
            <person name="Mortensen U.H."/>
            <person name="Andersen M.R."/>
            <person name="Baker S.E."/>
        </authorList>
    </citation>
    <scope>NUCLEOTIDE SEQUENCE</scope>
    <source>
        <strain evidence="2">CBS 122712</strain>
    </source>
</reference>
<organism evidence="2 3">
    <name type="scientific">Aspergillus eucalypticola (strain CBS 122712 / IBT 29274)</name>
    <dbReference type="NCBI Taxonomy" id="1448314"/>
    <lineage>
        <taxon>Eukaryota</taxon>
        <taxon>Fungi</taxon>
        <taxon>Dikarya</taxon>
        <taxon>Ascomycota</taxon>
        <taxon>Pezizomycotina</taxon>
        <taxon>Eurotiomycetes</taxon>
        <taxon>Eurotiomycetidae</taxon>
        <taxon>Eurotiales</taxon>
        <taxon>Aspergillaceae</taxon>
        <taxon>Aspergillus</taxon>
        <taxon>Aspergillus subgen. Circumdati</taxon>
    </lineage>
</organism>